<evidence type="ECO:0000313" key="1">
    <source>
        <dbReference type="EnsemblMetazoa" id="AARA014787-PA"/>
    </source>
</evidence>
<organism evidence="1 2">
    <name type="scientific">Anopheles arabiensis</name>
    <name type="common">Mosquito</name>
    <dbReference type="NCBI Taxonomy" id="7173"/>
    <lineage>
        <taxon>Eukaryota</taxon>
        <taxon>Metazoa</taxon>
        <taxon>Ecdysozoa</taxon>
        <taxon>Arthropoda</taxon>
        <taxon>Hexapoda</taxon>
        <taxon>Insecta</taxon>
        <taxon>Pterygota</taxon>
        <taxon>Neoptera</taxon>
        <taxon>Endopterygota</taxon>
        <taxon>Diptera</taxon>
        <taxon>Nematocera</taxon>
        <taxon>Culicoidea</taxon>
        <taxon>Culicidae</taxon>
        <taxon>Anophelinae</taxon>
        <taxon>Anopheles</taxon>
    </lineage>
</organism>
<dbReference type="EnsemblMetazoa" id="AARA014787-RA">
    <property type="protein sequence ID" value="AARA014787-PA"/>
    <property type="gene ID" value="AARA014787"/>
</dbReference>
<dbReference type="VEuPathDB" id="VectorBase:AARA014787"/>
<evidence type="ECO:0000313" key="2">
    <source>
        <dbReference type="Proteomes" id="UP000075840"/>
    </source>
</evidence>
<dbReference type="EMBL" id="APCN01003686">
    <property type="status" value="NOT_ANNOTATED_CDS"/>
    <property type="molecule type" value="Genomic_DNA"/>
</dbReference>
<accession>A0A182IH52</accession>
<proteinExistence type="predicted"/>
<protein>
    <submittedName>
        <fullName evidence="1">Uncharacterized protein</fullName>
    </submittedName>
</protein>
<dbReference type="Proteomes" id="UP000075840">
    <property type="component" value="Unassembled WGS sequence"/>
</dbReference>
<sequence>RAGTSSFVFRSATNTKTGLSIALVLTPLLLAPGPAADFVTGEKKNRMCVCE</sequence>
<reference evidence="1" key="1">
    <citation type="submission" date="2022-08" db="UniProtKB">
        <authorList>
            <consortium name="EnsemblMetazoa"/>
        </authorList>
    </citation>
    <scope>IDENTIFICATION</scope>
    <source>
        <strain evidence="1">Dongola</strain>
    </source>
</reference>
<dbReference type="AlphaFoldDB" id="A0A182IH52"/>
<keyword evidence="2" id="KW-1185">Reference proteome</keyword>
<name>A0A182IH52_ANOAR</name>